<dbReference type="NCBIfam" id="TIGR00832">
    <property type="entry name" value="acr3"/>
    <property type="match status" value="1"/>
</dbReference>
<keyword evidence="3" id="KW-0813">Transport</keyword>
<dbReference type="GO" id="GO:0015297">
    <property type="term" value="F:antiporter activity"/>
    <property type="evidence" value="ECO:0007669"/>
    <property type="project" value="InterPro"/>
</dbReference>
<organism evidence="9 10">
    <name type="scientific">Dendrothele bispora (strain CBS 962.96)</name>
    <dbReference type="NCBI Taxonomy" id="1314807"/>
    <lineage>
        <taxon>Eukaryota</taxon>
        <taxon>Fungi</taxon>
        <taxon>Dikarya</taxon>
        <taxon>Basidiomycota</taxon>
        <taxon>Agaricomycotina</taxon>
        <taxon>Agaricomycetes</taxon>
        <taxon>Agaricomycetidae</taxon>
        <taxon>Agaricales</taxon>
        <taxon>Agaricales incertae sedis</taxon>
        <taxon>Dendrothele</taxon>
    </lineage>
</organism>
<evidence type="ECO:0000256" key="4">
    <source>
        <dbReference type="ARBA" id="ARBA00022475"/>
    </source>
</evidence>
<dbReference type="Pfam" id="PF01758">
    <property type="entry name" value="SBF"/>
    <property type="match status" value="1"/>
</dbReference>
<dbReference type="InterPro" id="IPR004706">
    <property type="entry name" value="Arsenical-R_Acr3"/>
</dbReference>
<dbReference type="GO" id="GO:0005886">
    <property type="term" value="C:plasma membrane"/>
    <property type="evidence" value="ECO:0007669"/>
    <property type="project" value="UniProtKB-SubCell"/>
</dbReference>
<feature type="transmembrane region" description="Helical" evidence="8">
    <location>
        <begin position="279"/>
        <end position="304"/>
    </location>
</feature>
<evidence type="ECO:0000256" key="8">
    <source>
        <dbReference type="SAM" id="Phobius"/>
    </source>
</evidence>
<dbReference type="PANTHER" id="PTHR43057:SF1">
    <property type="entry name" value="ARSENICAL-RESISTANCE PROTEIN 3"/>
    <property type="match status" value="1"/>
</dbReference>
<keyword evidence="10" id="KW-1185">Reference proteome</keyword>
<proteinExistence type="inferred from homology"/>
<feature type="transmembrane region" description="Helical" evidence="8">
    <location>
        <begin position="180"/>
        <end position="205"/>
    </location>
</feature>
<feature type="transmembrane region" description="Helical" evidence="8">
    <location>
        <begin position="217"/>
        <end position="236"/>
    </location>
</feature>
<evidence type="ECO:0000256" key="1">
    <source>
        <dbReference type="ARBA" id="ARBA00004651"/>
    </source>
</evidence>
<evidence type="ECO:0000313" key="10">
    <source>
        <dbReference type="Proteomes" id="UP000297245"/>
    </source>
</evidence>
<dbReference type="Gene3D" id="1.20.1530.20">
    <property type="match status" value="1"/>
</dbReference>
<keyword evidence="7 8" id="KW-0472">Membrane</keyword>
<name>A0A4S8M8F6_DENBC</name>
<dbReference type="AlphaFoldDB" id="A0A4S8M8F6"/>
<sequence length="446" mass="49878">MDSKDEQPLHQTREITPEEATSSNLFRKLSVQDRLLTPAILLCMILGVVIGNFAPNVQGAFDTVRLKSVSVPIAIGLLVMMWPVLTKIQYETLPTMFRIRSSSSSHNATTNHSSKIYTHILLSLFLNWILGPFLMLGLAWLTLPDLPTYRTGVILVGLARCIAMVMIWNELAKGDREFCAVLVGINSVLQIGVYAPYAVVFVNLIGGEGDGNGGIRYLGIPLLLGISTRYTIWYFTSKSFLDNKFLPWFSPLALIGLLYTIIVMFAYQGKNIVHHLGPVFRVFVPMILYFIIMWTLAFSLVFWLHKREESKSRKLAIFDDEAQVQVRVEDADRANKREVQVTNDLTQTRGATALPDTSEQRQTLGKSEKSGRKYEYGYGYDMAVVQAFTAGSNNFELAIAVSISIYGVGSDQALAATIGPLVEVPVLLSLTWVALWLRDRFYNDSV</sequence>
<keyword evidence="4" id="KW-1003">Cell membrane</keyword>
<evidence type="ECO:0000256" key="3">
    <source>
        <dbReference type="ARBA" id="ARBA00022448"/>
    </source>
</evidence>
<keyword evidence="6 8" id="KW-1133">Transmembrane helix</keyword>
<feature type="transmembrane region" description="Helical" evidence="8">
    <location>
        <begin position="69"/>
        <end position="90"/>
    </location>
</feature>
<gene>
    <name evidence="9" type="ORF">K435DRAFT_838170</name>
</gene>
<evidence type="ECO:0000256" key="2">
    <source>
        <dbReference type="ARBA" id="ARBA00010110"/>
    </source>
</evidence>
<dbReference type="InterPro" id="IPR002657">
    <property type="entry name" value="BilAc:Na_symport/Acr3"/>
</dbReference>
<feature type="transmembrane region" description="Helical" evidence="8">
    <location>
        <begin position="248"/>
        <end position="267"/>
    </location>
</feature>
<evidence type="ECO:0000313" key="9">
    <source>
        <dbReference type="EMBL" id="THU98381.1"/>
    </source>
</evidence>
<dbReference type="PANTHER" id="PTHR43057">
    <property type="entry name" value="ARSENITE EFFLUX TRANSPORTER"/>
    <property type="match status" value="1"/>
</dbReference>
<evidence type="ECO:0000256" key="6">
    <source>
        <dbReference type="ARBA" id="ARBA00022989"/>
    </source>
</evidence>
<protein>
    <submittedName>
        <fullName evidence="9">Arsenical-resistance protein</fullName>
    </submittedName>
</protein>
<reference evidence="9 10" key="1">
    <citation type="journal article" date="2019" name="Nat. Ecol. Evol.">
        <title>Megaphylogeny resolves global patterns of mushroom evolution.</title>
        <authorList>
            <person name="Varga T."/>
            <person name="Krizsan K."/>
            <person name="Foldi C."/>
            <person name="Dima B."/>
            <person name="Sanchez-Garcia M."/>
            <person name="Sanchez-Ramirez S."/>
            <person name="Szollosi G.J."/>
            <person name="Szarkandi J.G."/>
            <person name="Papp V."/>
            <person name="Albert L."/>
            <person name="Andreopoulos W."/>
            <person name="Angelini C."/>
            <person name="Antonin V."/>
            <person name="Barry K.W."/>
            <person name="Bougher N.L."/>
            <person name="Buchanan P."/>
            <person name="Buyck B."/>
            <person name="Bense V."/>
            <person name="Catcheside P."/>
            <person name="Chovatia M."/>
            <person name="Cooper J."/>
            <person name="Damon W."/>
            <person name="Desjardin D."/>
            <person name="Finy P."/>
            <person name="Geml J."/>
            <person name="Haridas S."/>
            <person name="Hughes K."/>
            <person name="Justo A."/>
            <person name="Karasinski D."/>
            <person name="Kautmanova I."/>
            <person name="Kiss B."/>
            <person name="Kocsube S."/>
            <person name="Kotiranta H."/>
            <person name="LaButti K.M."/>
            <person name="Lechner B.E."/>
            <person name="Liimatainen K."/>
            <person name="Lipzen A."/>
            <person name="Lukacs Z."/>
            <person name="Mihaltcheva S."/>
            <person name="Morgado L.N."/>
            <person name="Niskanen T."/>
            <person name="Noordeloos M.E."/>
            <person name="Ohm R.A."/>
            <person name="Ortiz-Santana B."/>
            <person name="Ovrebo C."/>
            <person name="Racz N."/>
            <person name="Riley R."/>
            <person name="Savchenko A."/>
            <person name="Shiryaev A."/>
            <person name="Soop K."/>
            <person name="Spirin V."/>
            <person name="Szebenyi C."/>
            <person name="Tomsovsky M."/>
            <person name="Tulloss R.E."/>
            <person name="Uehling J."/>
            <person name="Grigoriev I.V."/>
            <person name="Vagvolgyi C."/>
            <person name="Papp T."/>
            <person name="Martin F.M."/>
            <person name="Miettinen O."/>
            <person name="Hibbett D.S."/>
            <person name="Nagy L.G."/>
        </authorList>
    </citation>
    <scope>NUCLEOTIDE SEQUENCE [LARGE SCALE GENOMIC DNA]</scope>
    <source>
        <strain evidence="9 10">CBS 962.96</strain>
    </source>
</reference>
<comment type="similarity">
    <text evidence="2">Belongs to the arsenical resistance-3 (ACR3) (TC 2.A.59) family.</text>
</comment>
<keyword evidence="5 8" id="KW-0812">Transmembrane</keyword>
<comment type="subcellular location">
    <subcellularLocation>
        <location evidence="1">Cell membrane</location>
        <topology evidence="1">Multi-pass membrane protein</topology>
    </subcellularLocation>
</comment>
<feature type="transmembrane region" description="Helical" evidence="8">
    <location>
        <begin position="35"/>
        <end position="54"/>
    </location>
</feature>
<dbReference type="GO" id="GO:0015104">
    <property type="term" value="F:antimonite transmembrane transporter activity"/>
    <property type="evidence" value="ECO:0007669"/>
    <property type="project" value="TreeGrafter"/>
</dbReference>
<feature type="transmembrane region" description="Helical" evidence="8">
    <location>
        <begin position="149"/>
        <end position="168"/>
    </location>
</feature>
<dbReference type="OrthoDB" id="187348at2759"/>
<evidence type="ECO:0000256" key="5">
    <source>
        <dbReference type="ARBA" id="ARBA00022692"/>
    </source>
</evidence>
<dbReference type="InterPro" id="IPR038770">
    <property type="entry name" value="Na+/solute_symporter_sf"/>
</dbReference>
<evidence type="ECO:0000256" key="7">
    <source>
        <dbReference type="ARBA" id="ARBA00023136"/>
    </source>
</evidence>
<feature type="transmembrane region" description="Helical" evidence="8">
    <location>
        <begin position="120"/>
        <end position="143"/>
    </location>
</feature>
<dbReference type="Proteomes" id="UP000297245">
    <property type="component" value="Unassembled WGS sequence"/>
</dbReference>
<dbReference type="GO" id="GO:0015105">
    <property type="term" value="F:arsenite transmembrane transporter activity"/>
    <property type="evidence" value="ECO:0007669"/>
    <property type="project" value="TreeGrafter"/>
</dbReference>
<accession>A0A4S8M8F6</accession>
<dbReference type="EMBL" id="ML179137">
    <property type="protein sequence ID" value="THU98381.1"/>
    <property type="molecule type" value="Genomic_DNA"/>
</dbReference>